<dbReference type="AlphaFoldDB" id="A0A383E128"/>
<accession>A0A383E128</accession>
<evidence type="ECO:0000259" key="1">
    <source>
        <dbReference type="Pfam" id="PF13360"/>
    </source>
</evidence>
<dbReference type="SMART" id="SM00564">
    <property type="entry name" value="PQQ"/>
    <property type="match status" value="5"/>
</dbReference>
<dbReference type="InterPro" id="IPR018391">
    <property type="entry name" value="PQQ_b-propeller_rpt"/>
</dbReference>
<dbReference type="Pfam" id="PF13360">
    <property type="entry name" value="PQQ_2"/>
    <property type="match status" value="1"/>
</dbReference>
<protein>
    <recommendedName>
        <fullName evidence="1">Pyrrolo-quinoline quinone repeat domain-containing protein</fullName>
    </recommendedName>
</protein>
<feature type="non-terminal residue" evidence="2">
    <location>
        <position position="1"/>
    </location>
</feature>
<proteinExistence type="predicted"/>
<sequence>YFAEQSISSSAAIGQDGTIYFGDDNGTLHALNPDGTAKWTYEVNAVPGVPDANRSIESSPALDLYGNIYFGSANGYCYKIMDNGTTGIQDWNVSTGDRVDSSPVIGLSNDVFFMSRDGYLRSLDIDFGMENWVTPIGDVFYSSPVVDENGSVYVVGYAGGGENHLFAIEANGTMDWNTSMNPPPFVIGNIVDGSLAIDNNGTLYFGSFDKKLYSVKVGRNLADSDWPKFRRDL</sequence>
<feature type="non-terminal residue" evidence="2">
    <location>
        <position position="233"/>
    </location>
</feature>
<dbReference type="Gene3D" id="2.130.10.10">
    <property type="entry name" value="YVTN repeat-like/Quinoprotein amine dehydrogenase"/>
    <property type="match status" value="1"/>
</dbReference>
<organism evidence="2">
    <name type="scientific">marine metagenome</name>
    <dbReference type="NCBI Taxonomy" id="408172"/>
    <lineage>
        <taxon>unclassified sequences</taxon>
        <taxon>metagenomes</taxon>
        <taxon>ecological metagenomes</taxon>
    </lineage>
</organism>
<gene>
    <name evidence="2" type="ORF">METZ01_LOCUS502969</name>
</gene>
<dbReference type="PANTHER" id="PTHR34512">
    <property type="entry name" value="CELL SURFACE PROTEIN"/>
    <property type="match status" value="1"/>
</dbReference>
<dbReference type="InterPro" id="IPR015943">
    <property type="entry name" value="WD40/YVTN_repeat-like_dom_sf"/>
</dbReference>
<reference evidence="2" key="1">
    <citation type="submission" date="2018-05" db="EMBL/GenBank/DDBJ databases">
        <authorList>
            <person name="Lanie J.A."/>
            <person name="Ng W.-L."/>
            <person name="Kazmierczak K.M."/>
            <person name="Andrzejewski T.M."/>
            <person name="Davidsen T.M."/>
            <person name="Wayne K.J."/>
            <person name="Tettelin H."/>
            <person name="Glass J.I."/>
            <person name="Rusch D."/>
            <person name="Podicherti R."/>
            <person name="Tsui H.-C.T."/>
            <person name="Winkler M.E."/>
        </authorList>
    </citation>
    <scope>NUCLEOTIDE SEQUENCE</scope>
</reference>
<dbReference type="PANTHER" id="PTHR34512:SF30">
    <property type="entry name" value="OUTER MEMBRANE PROTEIN ASSEMBLY FACTOR BAMB"/>
    <property type="match status" value="1"/>
</dbReference>
<dbReference type="InterPro" id="IPR002372">
    <property type="entry name" value="PQQ_rpt_dom"/>
</dbReference>
<evidence type="ECO:0000313" key="2">
    <source>
        <dbReference type="EMBL" id="SVE50115.1"/>
    </source>
</evidence>
<dbReference type="SUPFAM" id="SSF50998">
    <property type="entry name" value="Quinoprotein alcohol dehydrogenase-like"/>
    <property type="match status" value="1"/>
</dbReference>
<dbReference type="InterPro" id="IPR011047">
    <property type="entry name" value="Quinoprotein_ADH-like_sf"/>
</dbReference>
<dbReference type="Gene3D" id="2.40.128.630">
    <property type="match status" value="1"/>
</dbReference>
<name>A0A383E128_9ZZZZ</name>
<dbReference type="EMBL" id="UINC01221682">
    <property type="protein sequence ID" value="SVE50115.1"/>
    <property type="molecule type" value="Genomic_DNA"/>
</dbReference>
<feature type="domain" description="Pyrrolo-quinoline quinone repeat" evidence="1">
    <location>
        <begin position="85"/>
        <end position="216"/>
    </location>
</feature>